<keyword evidence="3" id="KW-1185">Reference proteome</keyword>
<protein>
    <submittedName>
        <fullName evidence="2">Uncharacterized protein</fullName>
    </submittedName>
</protein>
<evidence type="ECO:0000313" key="3">
    <source>
        <dbReference type="Proteomes" id="UP001085076"/>
    </source>
</evidence>
<feature type="region of interest" description="Disordered" evidence="1">
    <location>
        <begin position="1"/>
        <end position="22"/>
    </location>
</feature>
<gene>
    <name evidence="2" type="ORF">J5N97_024910</name>
</gene>
<reference evidence="2" key="1">
    <citation type="submission" date="2021-03" db="EMBL/GenBank/DDBJ databases">
        <authorList>
            <person name="Li Z."/>
            <person name="Yang C."/>
        </authorList>
    </citation>
    <scope>NUCLEOTIDE SEQUENCE</scope>
    <source>
        <strain evidence="2">Dzin_1.0</strain>
        <tissue evidence="2">Leaf</tissue>
    </source>
</reference>
<name>A0A9D5C842_9LILI</name>
<dbReference type="AlphaFoldDB" id="A0A9D5C842"/>
<evidence type="ECO:0000256" key="1">
    <source>
        <dbReference type="SAM" id="MobiDB-lite"/>
    </source>
</evidence>
<proteinExistence type="predicted"/>
<comment type="caution">
    <text evidence="2">The sequence shown here is derived from an EMBL/GenBank/DDBJ whole genome shotgun (WGS) entry which is preliminary data.</text>
</comment>
<sequence length="323" mass="37182">MPRKEIAKRRRDDAGPSLRPPCFAHEQHQQRYARLTGLPLSRTFLLDWDPLEQLHIADRVRSLLSVNGWDRVFAINEATYREHTLEVLSSFEFDRSPSALLTTRTISFQLYGVAHRMSLDRFAIYMGIYDQDYLRIPGTRLLTSFPGHIISHSRYWQQLGGGPNKKASSMTDPVHRYIHALVSRTIAGRTDSTGVVTVSDRFLLYSIFERTPIHLGYVLADYIAHQGQSHKHKHIIAGPYITRLIRGMPVELRTDGIEHLHLMQPLGMNTLLQMKLVQLSGGRYRLAGRLTSRRHLRRRLLRVFLRHPGRASLSIHAQPSHSH</sequence>
<accession>A0A9D5C842</accession>
<dbReference type="EMBL" id="JAGGNH010000007">
    <property type="protein sequence ID" value="KAJ0967993.1"/>
    <property type="molecule type" value="Genomic_DNA"/>
</dbReference>
<dbReference type="OrthoDB" id="1685790at2759"/>
<dbReference type="Proteomes" id="UP001085076">
    <property type="component" value="Miscellaneous, Linkage group lg07"/>
</dbReference>
<organism evidence="2 3">
    <name type="scientific">Dioscorea zingiberensis</name>
    <dbReference type="NCBI Taxonomy" id="325984"/>
    <lineage>
        <taxon>Eukaryota</taxon>
        <taxon>Viridiplantae</taxon>
        <taxon>Streptophyta</taxon>
        <taxon>Embryophyta</taxon>
        <taxon>Tracheophyta</taxon>
        <taxon>Spermatophyta</taxon>
        <taxon>Magnoliopsida</taxon>
        <taxon>Liliopsida</taxon>
        <taxon>Dioscoreales</taxon>
        <taxon>Dioscoreaceae</taxon>
        <taxon>Dioscorea</taxon>
    </lineage>
</organism>
<evidence type="ECO:0000313" key="2">
    <source>
        <dbReference type="EMBL" id="KAJ0967993.1"/>
    </source>
</evidence>
<reference evidence="2" key="2">
    <citation type="journal article" date="2022" name="Hortic Res">
        <title>The genome of Dioscorea zingiberensis sheds light on the biosynthesis, origin and evolution of the medicinally important diosgenin saponins.</title>
        <authorList>
            <person name="Li Y."/>
            <person name="Tan C."/>
            <person name="Li Z."/>
            <person name="Guo J."/>
            <person name="Li S."/>
            <person name="Chen X."/>
            <person name="Wang C."/>
            <person name="Dai X."/>
            <person name="Yang H."/>
            <person name="Song W."/>
            <person name="Hou L."/>
            <person name="Xu J."/>
            <person name="Tong Z."/>
            <person name="Xu A."/>
            <person name="Yuan X."/>
            <person name="Wang W."/>
            <person name="Yang Q."/>
            <person name="Chen L."/>
            <person name="Sun Z."/>
            <person name="Wang K."/>
            <person name="Pan B."/>
            <person name="Chen J."/>
            <person name="Bao Y."/>
            <person name="Liu F."/>
            <person name="Qi X."/>
            <person name="Gang D.R."/>
            <person name="Wen J."/>
            <person name="Li J."/>
        </authorList>
    </citation>
    <scope>NUCLEOTIDE SEQUENCE</scope>
    <source>
        <strain evidence="2">Dzin_1.0</strain>
    </source>
</reference>